<evidence type="ECO:0000313" key="2">
    <source>
        <dbReference type="EMBL" id="RXM30718.1"/>
    </source>
</evidence>
<dbReference type="Proteomes" id="UP000289886">
    <property type="component" value="Unassembled WGS sequence"/>
</dbReference>
<proteinExistence type="predicted"/>
<keyword evidence="3" id="KW-1185">Reference proteome</keyword>
<comment type="caution">
    <text evidence="2">The sequence shown here is derived from an EMBL/GenBank/DDBJ whole genome shotgun (WGS) entry which is preliminary data.</text>
</comment>
<accession>A0A444U6E9</accession>
<feature type="compositionally biased region" description="Acidic residues" evidence="1">
    <location>
        <begin position="34"/>
        <end position="45"/>
    </location>
</feature>
<evidence type="ECO:0000256" key="1">
    <source>
        <dbReference type="SAM" id="MobiDB-lite"/>
    </source>
</evidence>
<gene>
    <name evidence="2" type="ORF">EOD39_17688</name>
</gene>
<dbReference type="EMBL" id="SCEB01215212">
    <property type="protein sequence ID" value="RXM30718.1"/>
    <property type="molecule type" value="Genomic_DNA"/>
</dbReference>
<protein>
    <submittedName>
        <fullName evidence="2">Uncharacterized protein</fullName>
    </submittedName>
</protein>
<organism evidence="2 3">
    <name type="scientific">Acipenser ruthenus</name>
    <name type="common">Sterlet sturgeon</name>
    <dbReference type="NCBI Taxonomy" id="7906"/>
    <lineage>
        <taxon>Eukaryota</taxon>
        <taxon>Metazoa</taxon>
        <taxon>Chordata</taxon>
        <taxon>Craniata</taxon>
        <taxon>Vertebrata</taxon>
        <taxon>Euteleostomi</taxon>
        <taxon>Actinopterygii</taxon>
        <taxon>Chondrostei</taxon>
        <taxon>Acipenseriformes</taxon>
        <taxon>Acipenseridae</taxon>
        <taxon>Acipenser</taxon>
    </lineage>
</organism>
<dbReference type="AlphaFoldDB" id="A0A444U6E9"/>
<feature type="region of interest" description="Disordered" evidence="1">
    <location>
        <begin position="1"/>
        <end position="58"/>
    </location>
</feature>
<sequence>MGSPVMKALARATTAKVKDSASERTYNSPVIPYEDLEQNDTEEENSTPSTASASEVPVRVDWSVNSVDSSSLDDQPRVQFALDFSQRSQEFQIHISQCKNLDRVEVCADFQPRKRLERVSGLPYILPGRARPSAAWEPGIPPPPAVTEPAHALCSAAEATPAQPLSLSRAKRVKRSRQAWDIMDLKAQMAQVSASGWLTQGPCLP</sequence>
<name>A0A444U6E9_ACIRT</name>
<reference evidence="2 3" key="1">
    <citation type="submission" date="2019-01" db="EMBL/GenBank/DDBJ databases">
        <title>Draft Genome and Complete Hox-Cluster Characterization of the Sterlet Sturgeon (Acipenser ruthenus).</title>
        <authorList>
            <person name="Wei Q."/>
        </authorList>
    </citation>
    <scope>NUCLEOTIDE SEQUENCE [LARGE SCALE GENOMIC DNA]</scope>
    <source>
        <strain evidence="2">WHYD16114868_AA</strain>
        <tissue evidence="2">Blood</tissue>
    </source>
</reference>
<evidence type="ECO:0000313" key="3">
    <source>
        <dbReference type="Proteomes" id="UP000289886"/>
    </source>
</evidence>